<dbReference type="Gene3D" id="1.25.60.10">
    <property type="entry name" value="MgtE N-terminal domain-like"/>
    <property type="match status" value="1"/>
</dbReference>
<dbReference type="SUPFAM" id="SSF54631">
    <property type="entry name" value="CBS-domain pair"/>
    <property type="match status" value="1"/>
</dbReference>
<feature type="domain" description="CBS" evidence="2">
    <location>
        <begin position="293"/>
        <end position="356"/>
    </location>
</feature>
<feature type="domain" description="CBS" evidence="2">
    <location>
        <begin position="357"/>
        <end position="416"/>
    </location>
</feature>
<dbReference type="InterPro" id="IPR038076">
    <property type="entry name" value="MgtE_N_sf"/>
</dbReference>
<protein>
    <submittedName>
        <fullName evidence="3">Membrane protein</fullName>
    </submittedName>
</protein>
<evidence type="ECO:0000313" key="4">
    <source>
        <dbReference type="Proteomes" id="UP000032250"/>
    </source>
</evidence>
<dbReference type="InterPro" id="IPR006669">
    <property type="entry name" value="MgtE_transporter"/>
</dbReference>
<dbReference type="InterPro" id="IPR006668">
    <property type="entry name" value="Mg_transptr_MgtE_intracell_dom"/>
</dbReference>
<dbReference type="PATRIC" id="fig|1379739.3.peg.506"/>
<dbReference type="Pfam" id="PF00571">
    <property type="entry name" value="CBS"/>
    <property type="match status" value="2"/>
</dbReference>
<name>A0A0D1BXW6_CLOBO</name>
<gene>
    <name evidence="3" type="ORF">N495_01040</name>
</gene>
<evidence type="ECO:0000313" key="3">
    <source>
        <dbReference type="EMBL" id="KIS25195.1"/>
    </source>
</evidence>
<dbReference type="OrthoDB" id="9790355at2"/>
<dbReference type="GO" id="GO:0016020">
    <property type="term" value="C:membrane"/>
    <property type="evidence" value="ECO:0007669"/>
    <property type="project" value="InterPro"/>
</dbReference>
<dbReference type="InterPro" id="IPR046342">
    <property type="entry name" value="CBS_dom_sf"/>
</dbReference>
<evidence type="ECO:0000256" key="1">
    <source>
        <dbReference type="PROSITE-ProRule" id="PRU00703"/>
    </source>
</evidence>
<dbReference type="PROSITE" id="PS51371">
    <property type="entry name" value="CBS"/>
    <property type="match status" value="2"/>
</dbReference>
<dbReference type="SMART" id="SM00924">
    <property type="entry name" value="MgtE_N"/>
    <property type="match status" value="1"/>
</dbReference>
<proteinExistence type="predicted"/>
<dbReference type="CDD" id="cd04606">
    <property type="entry name" value="CBS_pair_Mg_transporter"/>
    <property type="match status" value="1"/>
</dbReference>
<dbReference type="InterPro" id="IPR027275">
    <property type="entry name" value="PRC-brl_dom"/>
</dbReference>
<comment type="caution">
    <text evidence="3">The sequence shown here is derived from an EMBL/GenBank/DDBJ whole genome shotgun (WGS) entry which is preliminary data.</text>
</comment>
<dbReference type="GO" id="GO:0015095">
    <property type="term" value="F:magnesium ion transmembrane transporter activity"/>
    <property type="evidence" value="ECO:0007669"/>
    <property type="project" value="InterPro"/>
</dbReference>
<dbReference type="SMART" id="SM00116">
    <property type="entry name" value="CBS"/>
    <property type="match status" value="2"/>
</dbReference>
<keyword evidence="1" id="KW-0129">CBS domain</keyword>
<dbReference type="HOGENOM" id="CLU_030870_1_0_9"/>
<dbReference type="SUPFAM" id="SSF158791">
    <property type="entry name" value="MgtE N-terminal domain-like"/>
    <property type="match status" value="1"/>
</dbReference>
<dbReference type="AlphaFoldDB" id="A0A0D1BXW6"/>
<dbReference type="EMBL" id="JXSU01000006">
    <property type="protein sequence ID" value="KIS25195.1"/>
    <property type="molecule type" value="Genomic_DNA"/>
</dbReference>
<dbReference type="Pfam" id="PF03448">
    <property type="entry name" value="MgtE_N"/>
    <property type="match status" value="1"/>
</dbReference>
<reference evidence="3 4" key="1">
    <citation type="submission" date="2014-06" db="EMBL/GenBank/DDBJ databases">
        <title>Genome characterization of distinct group I Clostridium botulinum lineages.</title>
        <authorList>
            <person name="Giordani F."/>
            <person name="Anselmo A."/>
            <person name="Fillo S."/>
            <person name="Palozzi A.M."/>
            <person name="Fortunato A."/>
            <person name="Gentile B."/>
            <person name="Ciammaruconi A."/>
            <person name="Anniballi F."/>
            <person name="De Medici D."/>
            <person name="Lista F."/>
        </authorList>
    </citation>
    <scope>NUCLEOTIDE SEQUENCE [LARGE SCALE GENOMIC DNA]</scope>
    <source>
        <strain evidence="3 4">B2 450</strain>
    </source>
</reference>
<dbReference type="PANTHER" id="PTHR43773:SF1">
    <property type="entry name" value="MAGNESIUM TRANSPORTER MGTE"/>
    <property type="match status" value="1"/>
</dbReference>
<dbReference type="PANTHER" id="PTHR43773">
    <property type="entry name" value="MAGNESIUM TRANSPORTER MGTE"/>
    <property type="match status" value="1"/>
</dbReference>
<organism evidence="3 4">
    <name type="scientific">Clostridium botulinum B2 450</name>
    <dbReference type="NCBI Taxonomy" id="1379739"/>
    <lineage>
        <taxon>Bacteria</taxon>
        <taxon>Bacillati</taxon>
        <taxon>Bacillota</taxon>
        <taxon>Clostridia</taxon>
        <taxon>Eubacteriales</taxon>
        <taxon>Clostridiaceae</taxon>
        <taxon>Clostridium</taxon>
    </lineage>
</organism>
<accession>A0A0D1BXW6</accession>
<dbReference type="RefSeq" id="WP_030032956.1">
    <property type="nucleotide sequence ID" value="NZ_JXSU01000006.1"/>
</dbReference>
<dbReference type="Gene3D" id="3.10.580.10">
    <property type="entry name" value="CBS-domain"/>
    <property type="match status" value="1"/>
</dbReference>
<dbReference type="Proteomes" id="UP000032250">
    <property type="component" value="Unassembled WGS sequence"/>
</dbReference>
<evidence type="ECO:0000259" key="2">
    <source>
        <dbReference type="PROSITE" id="PS51371"/>
    </source>
</evidence>
<sequence length="421" mass="48582">MKKLQSFFLSKIINKRVYDEYGDYIGKLIDIYVTSEDDYPRAIAYKIKKGRELANYEFKNISFYDDESKTIIKVIGTRDIILRKYSYLLSQHLLDKQIIDINGKKMVKVHDLRIGEIAGEYKVIAVDTGALALSRRIGMENLLRSIYKIFNKKIEDTLIMWDSVESLEMVNNNLKLSVSYQKLSTLHPADLADIIEDMNDSYRKLVFESLDDDLAADTFEEIDLEVKTEMLEGMTSSKKAEIIYNMSKDEAADILAQMREEEVEEILSIMEERDAKDIRKLMDYKEETAGSIMNKDFISFNVNITAEETIDLLREIKPKDEESYYIYIVDEKEQLKGAISLTDLIISTPKAKLKDIMDKDIVKVKDTDHINEAVELAIKYDLLSIPVVEGENKLCGTISIDDIIEDVFAPMWRKKVKIVTV</sequence>
<dbReference type="Pfam" id="PF05239">
    <property type="entry name" value="PRC"/>
    <property type="match status" value="1"/>
</dbReference>
<dbReference type="InterPro" id="IPR000644">
    <property type="entry name" value="CBS_dom"/>
</dbReference>